<dbReference type="InterPro" id="IPR013078">
    <property type="entry name" value="His_Pase_superF_clade-1"/>
</dbReference>
<reference evidence="3" key="2">
    <citation type="submission" date="2020-09" db="EMBL/GenBank/DDBJ databases">
        <authorList>
            <person name="Sun Q."/>
            <person name="Zhou Y."/>
        </authorList>
    </citation>
    <scope>NUCLEOTIDE SEQUENCE</scope>
    <source>
        <strain evidence="3">CGMCC 1.15533</strain>
    </source>
</reference>
<dbReference type="InterPro" id="IPR050275">
    <property type="entry name" value="PGM_Phosphatase"/>
</dbReference>
<evidence type="ECO:0000313" key="3">
    <source>
        <dbReference type="EMBL" id="GGE33841.1"/>
    </source>
</evidence>
<accession>A0A917EFR2</accession>
<proteinExistence type="predicted"/>
<dbReference type="SUPFAM" id="SSF53254">
    <property type="entry name" value="Phosphoglycerate mutase-like"/>
    <property type="match status" value="1"/>
</dbReference>
<feature type="active site" description="Proton donor/acceptor" evidence="1">
    <location>
        <position position="78"/>
    </location>
</feature>
<feature type="binding site" evidence="2">
    <location>
        <position position="57"/>
    </location>
    <ligand>
        <name>substrate</name>
    </ligand>
</feature>
<name>A0A917EFR2_9STRE</name>
<protein>
    <submittedName>
        <fullName evidence="3">Histidine phosphatase</fullName>
    </submittedName>
</protein>
<feature type="active site" description="Tele-phosphohistidine intermediate" evidence="1">
    <location>
        <position position="8"/>
    </location>
</feature>
<reference evidence="3" key="1">
    <citation type="journal article" date="2014" name="Int. J. Syst. Evol. Microbiol.">
        <title>Complete genome sequence of Corynebacterium casei LMG S-19264T (=DSM 44701T), isolated from a smear-ripened cheese.</title>
        <authorList>
            <consortium name="US DOE Joint Genome Institute (JGI-PGF)"/>
            <person name="Walter F."/>
            <person name="Albersmeier A."/>
            <person name="Kalinowski J."/>
            <person name="Ruckert C."/>
        </authorList>
    </citation>
    <scope>NUCLEOTIDE SEQUENCE</scope>
    <source>
        <strain evidence="3">CGMCC 1.15533</strain>
    </source>
</reference>
<dbReference type="PIRSF" id="PIRSF000709">
    <property type="entry name" value="6PFK_2-Ptase"/>
    <property type="match status" value="1"/>
</dbReference>
<feature type="binding site" evidence="2">
    <location>
        <begin position="7"/>
        <end position="14"/>
    </location>
    <ligand>
        <name>substrate</name>
    </ligand>
</feature>
<dbReference type="InterPro" id="IPR001345">
    <property type="entry name" value="PG/BPGM_mutase_AS"/>
</dbReference>
<evidence type="ECO:0000313" key="4">
    <source>
        <dbReference type="Proteomes" id="UP000660801"/>
    </source>
</evidence>
<dbReference type="Pfam" id="PF00300">
    <property type="entry name" value="His_Phos_1"/>
    <property type="match status" value="1"/>
</dbReference>
<dbReference type="Proteomes" id="UP000660801">
    <property type="component" value="Unassembled WGS sequence"/>
</dbReference>
<gene>
    <name evidence="3" type="ORF">GCM10011510_14040</name>
</gene>
<dbReference type="CDD" id="cd07067">
    <property type="entry name" value="HP_PGM_like"/>
    <property type="match status" value="1"/>
</dbReference>
<organism evidence="3 4">
    <name type="scientific">Streptococcus himalayensis</name>
    <dbReference type="NCBI Taxonomy" id="1888195"/>
    <lineage>
        <taxon>Bacteria</taxon>
        <taxon>Bacillati</taxon>
        <taxon>Bacillota</taxon>
        <taxon>Bacilli</taxon>
        <taxon>Lactobacillales</taxon>
        <taxon>Streptococcaceae</taxon>
        <taxon>Streptococcus</taxon>
    </lineage>
</organism>
<dbReference type="InterPro" id="IPR029033">
    <property type="entry name" value="His_PPase_superfam"/>
</dbReference>
<evidence type="ECO:0000256" key="1">
    <source>
        <dbReference type="PIRSR" id="PIRSR613078-1"/>
    </source>
</evidence>
<dbReference type="OrthoDB" id="9782128at2"/>
<dbReference type="EMBL" id="BMJN01000024">
    <property type="protein sequence ID" value="GGE33841.1"/>
    <property type="molecule type" value="Genomic_DNA"/>
</dbReference>
<dbReference type="PROSITE" id="PS00175">
    <property type="entry name" value="PG_MUTASE"/>
    <property type="match status" value="1"/>
</dbReference>
<comment type="caution">
    <text evidence="3">The sequence shown here is derived from an EMBL/GenBank/DDBJ whole genome shotgun (WGS) entry which is preliminary data.</text>
</comment>
<dbReference type="SMART" id="SM00855">
    <property type="entry name" value="PGAM"/>
    <property type="match status" value="1"/>
</dbReference>
<evidence type="ECO:0000256" key="2">
    <source>
        <dbReference type="PIRSR" id="PIRSR613078-2"/>
    </source>
</evidence>
<dbReference type="PANTHER" id="PTHR48100">
    <property type="entry name" value="BROAD-SPECIFICITY PHOSPHATASE YOR283W-RELATED"/>
    <property type="match status" value="1"/>
</dbReference>
<dbReference type="GO" id="GO:0016791">
    <property type="term" value="F:phosphatase activity"/>
    <property type="evidence" value="ECO:0007669"/>
    <property type="project" value="TreeGrafter"/>
</dbReference>
<dbReference type="Gene3D" id="3.40.50.1240">
    <property type="entry name" value="Phosphoglycerate mutase-like"/>
    <property type="match status" value="1"/>
</dbReference>
<dbReference type="RefSeq" id="WP_068992783.1">
    <property type="nucleotide sequence ID" value="NZ_BMJN01000024.1"/>
</dbReference>
<dbReference type="AlphaFoldDB" id="A0A917EFR2"/>
<keyword evidence="4" id="KW-1185">Reference proteome</keyword>
<sequence length="196" mass="22651">MKIFLMRHGETDYNKARCFYGSADVSINERGKQQALQLQTIMANYPVSHIYTSSLKRTKETARVIFDSGLTSILDLDEKGFGKWEGLTADEIEARYPKEWQAWLEAPFEVTPPDAEEFAHFQQRVWQVIDDLAVRHSKDSIAIVAHLGVLRLIYQRLIDTQAVFWDIDFPQGTVTCFDNRHSDEWHISILNGKEES</sequence>